<comment type="caution">
    <text evidence="1">The sequence shown here is derived from an EMBL/GenBank/DDBJ whole genome shotgun (WGS) entry which is preliminary data.</text>
</comment>
<sequence length="99" mass="11402">MEKWDPIPLATYTTLSDVPSAHQRRGVLRAGPTDQPSFGLKINGWESAGVRLWVVAARRMRLSETEIDWTERLRERKDGWRRRIWWSGGFCGGGGRMCQ</sequence>
<protein>
    <submittedName>
        <fullName evidence="1">Uncharacterized protein</fullName>
    </submittedName>
</protein>
<dbReference type="AlphaFoldDB" id="A0A392QES1"/>
<evidence type="ECO:0000313" key="2">
    <source>
        <dbReference type="Proteomes" id="UP000265520"/>
    </source>
</evidence>
<keyword evidence="2" id="KW-1185">Reference proteome</keyword>
<dbReference type="Proteomes" id="UP000265520">
    <property type="component" value="Unassembled WGS sequence"/>
</dbReference>
<feature type="non-terminal residue" evidence="1">
    <location>
        <position position="99"/>
    </location>
</feature>
<organism evidence="1 2">
    <name type="scientific">Trifolium medium</name>
    <dbReference type="NCBI Taxonomy" id="97028"/>
    <lineage>
        <taxon>Eukaryota</taxon>
        <taxon>Viridiplantae</taxon>
        <taxon>Streptophyta</taxon>
        <taxon>Embryophyta</taxon>
        <taxon>Tracheophyta</taxon>
        <taxon>Spermatophyta</taxon>
        <taxon>Magnoliopsida</taxon>
        <taxon>eudicotyledons</taxon>
        <taxon>Gunneridae</taxon>
        <taxon>Pentapetalae</taxon>
        <taxon>rosids</taxon>
        <taxon>fabids</taxon>
        <taxon>Fabales</taxon>
        <taxon>Fabaceae</taxon>
        <taxon>Papilionoideae</taxon>
        <taxon>50 kb inversion clade</taxon>
        <taxon>NPAAA clade</taxon>
        <taxon>Hologalegina</taxon>
        <taxon>IRL clade</taxon>
        <taxon>Trifolieae</taxon>
        <taxon>Trifolium</taxon>
    </lineage>
</organism>
<accession>A0A392QES1</accession>
<dbReference type="EMBL" id="LXQA010132751">
    <property type="protein sequence ID" value="MCI22851.1"/>
    <property type="molecule type" value="Genomic_DNA"/>
</dbReference>
<reference evidence="1 2" key="1">
    <citation type="journal article" date="2018" name="Front. Plant Sci.">
        <title>Red Clover (Trifolium pratense) and Zigzag Clover (T. medium) - A Picture of Genomic Similarities and Differences.</title>
        <authorList>
            <person name="Dluhosova J."/>
            <person name="Istvanek J."/>
            <person name="Nedelnik J."/>
            <person name="Repkova J."/>
        </authorList>
    </citation>
    <scope>NUCLEOTIDE SEQUENCE [LARGE SCALE GENOMIC DNA]</scope>
    <source>
        <strain evidence="2">cv. 10/8</strain>
        <tissue evidence="1">Leaf</tissue>
    </source>
</reference>
<proteinExistence type="predicted"/>
<name>A0A392QES1_9FABA</name>
<evidence type="ECO:0000313" key="1">
    <source>
        <dbReference type="EMBL" id="MCI22851.1"/>
    </source>
</evidence>